<dbReference type="Proteomes" id="UP000199161">
    <property type="component" value="Unassembled WGS sequence"/>
</dbReference>
<sequence>MTNDNDDDWTEPYPDDIDGGWPDEDIEVPFNDNAATERWKEPYPE</sequence>
<gene>
    <name evidence="2" type="ORF">SAMN05444422_11123</name>
</gene>
<reference evidence="3" key="1">
    <citation type="submission" date="2016-10" db="EMBL/GenBank/DDBJ databases">
        <authorList>
            <person name="Varghese N."/>
            <person name="Submissions S."/>
        </authorList>
    </citation>
    <scope>NUCLEOTIDE SEQUENCE [LARGE SCALE GENOMIC DNA]</scope>
    <source>
        <strain evidence="3">DSM 13078</strain>
    </source>
</reference>
<feature type="region of interest" description="Disordered" evidence="1">
    <location>
        <begin position="1"/>
        <end position="25"/>
    </location>
</feature>
<dbReference type="AlphaFoldDB" id="A0A1I1KBB9"/>
<evidence type="ECO:0000313" key="2">
    <source>
        <dbReference type="EMBL" id="SFC58234.1"/>
    </source>
</evidence>
<accession>A0A1I1KBB9</accession>
<proteinExistence type="predicted"/>
<name>A0A1I1KBB9_NATHA</name>
<evidence type="ECO:0000256" key="1">
    <source>
        <dbReference type="SAM" id="MobiDB-lite"/>
    </source>
</evidence>
<organism evidence="2 3">
    <name type="scientific">Natronobacterium haloterrestre</name>
    <name type="common">Halobiforma haloterrestris</name>
    <dbReference type="NCBI Taxonomy" id="148448"/>
    <lineage>
        <taxon>Archaea</taxon>
        <taxon>Methanobacteriati</taxon>
        <taxon>Methanobacteriota</taxon>
        <taxon>Stenosarchaea group</taxon>
        <taxon>Halobacteria</taxon>
        <taxon>Halobacteriales</taxon>
        <taxon>Natrialbaceae</taxon>
        <taxon>Natronobacterium</taxon>
    </lineage>
</organism>
<keyword evidence="3" id="KW-1185">Reference proteome</keyword>
<evidence type="ECO:0000313" key="3">
    <source>
        <dbReference type="Proteomes" id="UP000199161"/>
    </source>
</evidence>
<dbReference type="RefSeq" id="WP_177209217.1">
    <property type="nucleotide sequence ID" value="NZ_FOKW01000011.1"/>
</dbReference>
<dbReference type="EMBL" id="FOKW01000011">
    <property type="protein sequence ID" value="SFC58234.1"/>
    <property type="molecule type" value="Genomic_DNA"/>
</dbReference>
<protein>
    <submittedName>
        <fullName evidence="2">Uncharacterized protein</fullName>
    </submittedName>
</protein>